<dbReference type="GO" id="GO:0004674">
    <property type="term" value="F:protein serine/threonine kinase activity"/>
    <property type="evidence" value="ECO:0007669"/>
    <property type="project" value="UniProtKB-KW"/>
</dbReference>
<keyword evidence="4" id="KW-1185">Reference proteome</keyword>
<feature type="domain" description="Histidine kinase/HSP90-like ATPase" evidence="2">
    <location>
        <begin position="9"/>
        <end position="132"/>
    </location>
</feature>
<dbReference type="Gene3D" id="3.30.565.10">
    <property type="entry name" value="Histidine kinase-like ATPase, C-terminal domain"/>
    <property type="match status" value="1"/>
</dbReference>
<dbReference type="InterPro" id="IPR050267">
    <property type="entry name" value="Anti-sigma-factor_SerPK"/>
</dbReference>
<reference evidence="3" key="1">
    <citation type="submission" date="2021-01" db="EMBL/GenBank/DDBJ databases">
        <title>Fulvivirga kasyanovii gen. nov., sp nov., a novel member of the phylum Bacteroidetes isolated from seawater in a mussel farm.</title>
        <authorList>
            <person name="Zhao L.-H."/>
            <person name="Wang Z.-J."/>
        </authorList>
    </citation>
    <scope>NUCLEOTIDE SEQUENCE</scope>
    <source>
        <strain evidence="3">29W222</strain>
    </source>
</reference>
<accession>A0A937G4K4</accession>
<dbReference type="CDD" id="cd16936">
    <property type="entry name" value="HATPase_RsbW-like"/>
    <property type="match status" value="1"/>
</dbReference>
<organism evidence="3 4">
    <name type="scientific">Fulvivirga marina</name>
    <dbReference type="NCBI Taxonomy" id="2494733"/>
    <lineage>
        <taxon>Bacteria</taxon>
        <taxon>Pseudomonadati</taxon>
        <taxon>Bacteroidota</taxon>
        <taxon>Cytophagia</taxon>
        <taxon>Cytophagales</taxon>
        <taxon>Fulvivirgaceae</taxon>
        <taxon>Fulvivirga</taxon>
    </lineage>
</organism>
<dbReference type="PANTHER" id="PTHR35526:SF3">
    <property type="entry name" value="ANTI-SIGMA-F FACTOR RSBW"/>
    <property type="match status" value="1"/>
</dbReference>
<keyword evidence="1" id="KW-0808">Transferase</keyword>
<dbReference type="SUPFAM" id="SSF55874">
    <property type="entry name" value="ATPase domain of HSP90 chaperone/DNA topoisomerase II/histidine kinase"/>
    <property type="match status" value="1"/>
</dbReference>
<evidence type="ECO:0000256" key="1">
    <source>
        <dbReference type="ARBA" id="ARBA00022527"/>
    </source>
</evidence>
<evidence type="ECO:0000259" key="2">
    <source>
        <dbReference type="Pfam" id="PF13581"/>
    </source>
</evidence>
<dbReference type="Proteomes" id="UP000614216">
    <property type="component" value="Unassembled WGS sequence"/>
</dbReference>
<dbReference type="InterPro" id="IPR036890">
    <property type="entry name" value="HATPase_C_sf"/>
</dbReference>
<evidence type="ECO:0000313" key="4">
    <source>
        <dbReference type="Proteomes" id="UP000614216"/>
    </source>
</evidence>
<dbReference type="Pfam" id="PF13581">
    <property type="entry name" value="HATPase_c_2"/>
    <property type="match status" value="1"/>
</dbReference>
<dbReference type="GO" id="GO:0005524">
    <property type="term" value="F:ATP binding"/>
    <property type="evidence" value="ECO:0007669"/>
    <property type="project" value="UniProtKB-KW"/>
</dbReference>
<gene>
    <name evidence="3" type="ORF">JMN32_26445</name>
</gene>
<dbReference type="InterPro" id="IPR003594">
    <property type="entry name" value="HATPase_dom"/>
</dbReference>
<sequence length="139" mass="16070">MKYCYKVPCKKEMLKEIRCFVKEVLEKHGLSEVDVSTLVLAIDEVCANLIIHSHCCNPKESIEVEINVDKDKGLIFNIIDKAEIFNINEYQEPTLEDIIKKQRKGGIGLILVKKIMDDIQIYSDKKKHICRLVKKIPIN</sequence>
<protein>
    <submittedName>
        <fullName evidence="3">ATP-binding protein</fullName>
    </submittedName>
</protein>
<keyword evidence="1" id="KW-0723">Serine/threonine-protein kinase</keyword>
<keyword evidence="3" id="KW-0547">Nucleotide-binding</keyword>
<name>A0A937G4K4_9BACT</name>
<keyword evidence="3" id="KW-0067">ATP-binding</keyword>
<evidence type="ECO:0000313" key="3">
    <source>
        <dbReference type="EMBL" id="MBL6449880.1"/>
    </source>
</evidence>
<proteinExistence type="predicted"/>
<keyword evidence="1" id="KW-0418">Kinase</keyword>
<dbReference type="EMBL" id="JAEUGD010000067">
    <property type="protein sequence ID" value="MBL6449880.1"/>
    <property type="molecule type" value="Genomic_DNA"/>
</dbReference>
<dbReference type="PANTHER" id="PTHR35526">
    <property type="entry name" value="ANTI-SIGMA-F FACTOR RSBW-RELATED"/>
    <property type="match status" value="1"/>
</dbReference>
<comment type="caution">
    <text evidence="3">The sequence shown here is derived from an EMBL/GenBank/DDBJ whole genome shotgun (WGS) entry which is preliminary data.</text>
</comment>
<dbReference type="RefSeq" id="WP_202859419.1">
    <property type="nucleotide sequence ID" value="NZ_JAEUGD010000067.1"/>
</dbReference>
<dbReference type="AlphaFoldDB" id="A0A937G4K4"/>